<organism evidence="1 2">
    <name type="scientific">Acidiphilium acidophilum</name>
    <name type="common">Thiobacillus acidophilus</name>
    <dbReference type="NCBI Taxonomy" id="76588"/>
    <lineage>
        <taxon>Bacteria</taxon>
        <taxon>Pseudomonadati</taxon>
        <taxon>Pseudomonadota</taxon>
        <taxon>Alphaproteobacteria</taxon>
        <taxon>Acetobacterales</taxon>
        <taxon>Acidocellaceae</taxon>
        <taxon>Acidiphilium</taxon>
    </lineage>
</organism>
<evidence type="ECO:0000313" key="2">
    <source>
        <dbReference type="Proteomes" id="UP001279553"/>
    </source>
</evidence>
<dbReference type="EMBL" id="JAWXYB010000018">
    <property type="protein sequence ID" value="MDX5931583.1"/>
    <property type="molecule type" value="Genomic_DNA"/>
</dbReference>
<keyword evidence="2" id="KW-1185">Reference proteome</keyword>
<reference evidence="1 2" key="1">
    <citation type="submission" date="2023-11" db="EMBL/GenBank/DDBJ databases">
        <title>MicrobeMod: A computational toolkit for identifying prokaryotic methylation and restriction-modification with nanopore sequencing.</title>
        <authorList>
            <person name="Crits-Christoph A."/>
            <person name="Kang S.C."/>
            <person name="Lee H."/>
            <person name="Ostrov N."/>
        </authorList>
    </citation>
    <scope>NUCLEOTIDE SEQUENCE [LARGE SCALE GENOMIC DNA]</scope>
    <source>
        <strain evidence="1 2">DSMZ 700</strain>
    </source>
</reference>
<dbReference type="AlphaFoldDB" id="A0AAW9DSC1"/>
<dbReference type="Proteomes" id="UP001279553">
    <property type="component" value="Unassembled WGS sequence"/>
</dbReference>
<sequence length="68" mass="7000">MGVALNGAFGLAGAGCGVGGEAVGIFQFANLAIWSATIPAIPRLRMQRLVSLFAALREQGALGWVRTV</sequence>
<dbReference type="RefSeq" id="WP_319614486.1">
    <property type="nucleotide sequence ID" value="NZ_JAWXYB010000018.1"/>
</dbReference>
<comment type="caution">
    <text evidence="1">The sequence shown here is derived from an EMBL/GenBank/DDBJ whole genome shotgun (WGS) entry which is preliminary data.</text>
</comment>
<evidence type="ECO:0000313" key="1">
    <source>
        <dbReference type="EMBL" id="MDX5931583.1"/>
    </source>
</evidence>
<gene>
    <name evidence="1" type="ORF">SIL87_12475</name>
</gene>
<accession>A0AAW9DSC1</accession>
<name>A0AAW9DSC1_ACIAO</name>
<proteinExistence type="predicted"/>
<protein>
    <submittedName>
        <fullName evidence="1">Uncharacterized protein</fullName>
    </submittedName>
</protein>